<dbReference type="InterPro" id="IPR017938">
    <property type="entry name" value="Riboflavin_synthase-like_b-brl"/>
</dbReference>
<reference evidence="14 15" key="1">
    <citation type="journal article" date="2009" name="J. Bacteriol.">
        <title>Complete and draft genome sequences of six members of the Aquificales.</title>
        <authorList>
            <person name="Reysenbach A.L."/>
            <person name="Hamamura N."/>
            <person name="Podar M."/>
            <person name="Griffiths E."/>
            <person name="Ferreira S."/>
            <person name="Hochstein R."/>
            <person name="Heidelberg J."/>
            <person name="Johnson J."/>
            <person name="Mead D."/>
            <person name="Pohorille A."/>
            <person name="Sarmiento M."/>
            <person name="Schweighofer K."/>
            <person name="Seshadri R."/>
            <person name="Voytek M.A."/>
        </authorList>
    </citation>
    <scope>NUCLEOTIDE SEQUENCE [LARGE SCALE GENOMIC DNA]</scope>
    <source>
        <strain evidence="15">Az-Fu1 / DSM 15241 / OCM 825</strain>
    </source>
</reference>
<keyword evidence="8 12" id="KW-0408">Iron</keyword>
<keyword evidence="2" id="KW-0813">Transport</keyword>
<dbReference type="GO" id="GO:0046872">
    <property type="term" value="F:metal ion binding"/>
    <property type="evidence" value="ECO:0007669"/>
    <property type="project" value="UniProtKB-KW"/>
</dbReference>
<dbReference type="PIRSF" id="PIRSF006816">
    <property type="entry name" value="Cyc3_hyd_g"/>
    <property type="match status" value="1"/>
</dbReference>
<evidence type="ECO:0000256" key="6">
    <source>
        <dbReference type="ARBA" id="ARBA00022827"/>
    </source>
</evidence>
<feature type="binding site" evidence="12">
    <location>
        <position position="228"/>
    </location>
    <ligand>
        <name>[2Fe-2S] cluster</name>
        <dbReference type="ChEBI" id="CHEBI:190135"/>
    </ligand>
</feature>
<dbReference type="InterPro" id="IPR001433">
    <property type="entry name" value="OxRdtase_FAD/NAD-bd"/>
</dbReference>
<keyword evidence="3 11" id="KW-0285">Flavoprotein</keyword>
<dbReference type="RefSeq" id="WP_012674991.1">
    <property type="nucleotide sequence ID" value="NC_012438.1"/>
</dbReference>
<dbReference type="PROSITE" id="PS51384">
    <property type="entry name" value="FAD_FR"/>
    <property type="match status" value="1"/>
</dbReference>
<keyword evidence="4 12" id="KW-0001">2Fe-2S</keyword>
<dbReference type="PANTHER" id="PTHR43513:SF3">
    <property type="entry name" value="DIHYDROOROTATE DEHYDROGENASE B (NAD(+)), ELECTRON TRANSFER SUBUNIT-RELATED"/>
    <property type="match status" value="1"/>
</dbReference>
<evidence type="ECO:0000256" key="2">
    <source>
        <dbReference type="ARBA" id="ARBA00022448"/>
    </source>
</evidence>
<sequence>MIYDLDCKILENRYISGKTYILKLQAPEIAKNTKSGQFVMVKPTLEDYYDPLLRRAFAIADIEDDTITLFYDVYGKGTSYLTTRNKGEYLKVLGPLGNNLFPEEYDNYIIVGGGIGFAGLSLFIKEIKRKGKKYTALYGARKKEDLSMIEWIEENQVEVIYYTDDGSFGKKGLVTQDLEKIIEDNPEAPLLVCGPKGMMKAVSKIAVSKNRPCYLSLESRMACGIGICVGCVVKDKSKDNYVRVCYEGPVFEAKEIEIL</sequence>
<evidence type="ECO:0000259" key="13">
    <source>
        <dbReference type="PROSITE" id="PS51384"/>
    </source>
</evidence>
<feature type="binding site" evidence="12">
    <location>
        <position position="231"/>
    </location>
    <ligand>
        <name>[2Fe-2S] cluster</name>
        <dbReference type="ChEBI" id="CHEBI:190135"/>
    </ligand>
</feature>
<comment type="similarity">
    <text evidence="1">Belongs to the PyrK family.</text>
</comment>
<feature type="binding site" evidence="12">
    <location>
        <position position="223"/>
    </location>
    <ligand>
        <name>[2Fe-2S] cluster</name>
        <dbReference type="ChEBI" id="CHEBI:190135"/>
    </ligand>
</feature>
<keyword evidence="9 12" id="KW-0411">Iron-sulfur</keyword>
<dbReference type="Gene3D" id="2.40.30.10">
    <property type="entry name" value="Translation factors"/>
    <property type="match status" value="1"/>
</dbReference>
<evidence type="ECO:0000256" key="7">
    <source>
        <dbReference type="ARBA" id="ARBA00022982"/>
    </source>
</evidence>
<feature type="domain" description="FAD-binding FR-type" evidence="13">
    <location>
        <begin position="2"/>
        <end position="102"/>
    </location>
</feature>
<dbReference type="Gene3D" id="2.10.240.10">
    <property type="entry name" value="Dihydroorotate dehydrogenase, electron transfer subunit"/>
    <property type="match status" value="1"/>
</dbReference>
<name>C1DT81_SULAA</name>
<accession>C1DT81</accession>
<dbReference type="CDD" id="cd06218">
    <property type="entry name" value="DHOD_e_trans"/>
    <property type="match status" value="1"/>
</dbReference>
<evidence type="ECO:0000256" key="4">
    <source>
        <dbReference type="ARBA" id="ARBA00022714"/>
    </source>
</evidence>
<dbReference type="EMBL" id="CP001229">
    <property type="protein sequence ID" value="ACN99682.1"/>
    <property type="molecule type" value="Genomic_DNA"/>
</dbReference>
<gene>
    <name evidence="14" type="ordered locus">SULAZ_0324</name>
</gene>
<dbReference type="InterPro" id="IPR037117">
    <property type="entry name" value="Dihydroorotate_DH_ele_sf"/>
</dbReference>
<comment type="cofactor">
    <cofactor evidence="12">
        <name>[2Fe-2S] cluster</name>
        <dbReference type="ChEBI" id="CHEBI:190135"/>
    </cofactor>
    <text evidence="12">Binds 1 [2Fe-2S] cluster per subunit.</text>
</comment>
<dbReference type="GO" id="GO:0006221">
    <property type="term" value="P:pyrimidine nucleotide biosynthetic process"/>
    <property type="evidence" value="ECO:0007669"/>
    <property type="project" value="InterPro"/>
</dbReference>
<keyword evidence="6 11" id="KW-0274">FAD</keyword>
<evidence type="ECO:0000256" key="9">
    <source>
        <dbReference type="ARBA" id="ARBA00023014"/>
    </source>
</evidence>
<dbReference type="eggNOG" id="COG0543">
    <property type="taxonomic scope" value="Bacteria"/>
</dbReference>
<dbReference type="PANTHER" id="PTHR43513">
    <property type="entry name" value="DIHYDROOROTATE DEHYDROGENASE B (NAD(+)), ELECTRON TRANSFER SUBUNIT"/>
    <property type="match status" value="1"/>
</dbReference>
<evidence type="ECO:0000313" key="14">
    <source>
        <dbReference type="EMBL" id="ACN99682.1"/>
    </source>
</evidence>
<dbReference type="Gene3D" id="3.40.50.80">
    <property type="entry name" value="Nucleotide-binding domain of ferredoxin-NADP reductase (FNR) module"/>
    <property type="match status" value="1"/>
</dbReference>
<dbReference type="GO" id="GO:0050660">
    <property type="term" value="F:flavin adenine dinucleotide binding"/>
    <property type="evidence" value="ECO:0007669"/>
    <property type="project" value="InterPro"/>
</dbReference>
<comment type="cofactor">
    <cofactor evidence="11">
        <name>FAD</name>
        <dbReference type="ChEBI" id="CHEBI:57692"/>
    </cofactor>
    <text evidence="11">Binds 1 FAD per subunit.</text>
</comment>
<dbReference type="Pfam" id="PF10418">
    <property type="entry name" value="DHODB_Fe-S_bind"/>
    <property type="match status" value="1"/>
</dbReference>
<dbReference type="STRING" id="204536.SULAZ_0324"/>
<dbReference type="InterPro" id="IPR017927">
    <property type="entry name" value="FAD-bd_FR_type"/>
</dbReference>
<evidence type="ECO:0000313" key="15">
    <source>
        <dbReference type="Proteomes" id="UP000001369"/>
    </source>
</evidence>
<evidence type="ECO:0000256" key="3">
    <source>
        <dbReference type="ARBA" id="ARBA00022630"/>
    </source>
</evidence>
<dbReference type="Proteomes" id="UP000001369">
    <property type="component" value="Chromosome"/>
</dbReference>
<keyword evidence="7" id="KW-0249">Electron transport</keyword>
<keyword evidence="15" id="KW-1185">Reference proteome</keyword>
<dbReference type="AlphaFoldDB" id="C1DT81"/>
<dbReference type="InterPro" id="IPR039261">
    <property type="entry name" value="FNR_nucleotide-bd"/>
</dbReference>
<evidence type="ECO:0000256" key="11">
    <source>
        <dbReference type="PIRSR" id="PIRSR006816-1"/>
    </source>
</evidence>
<dbReference type="SUPFAM" id="SSF63380">
    <property type="entry name" value="Riboflavin synthase domain-like"/>
    <property type="match status" value="1"/>
</dbReference>
<dbReference type="OrthoDB" id="9789468at2"/>
<dbReference type="Pfam" id="PF00175">
    <property type="entry name" value="NAD_binding_1"/>
    <property type="match status" value="1"/>
</dbReference>
<dbReference type="InterPro" id="IPR012165">
    <property type="entry name" value="Cyt_c3_hydrogenase_gsu"/>
</dbReference>
<evidence type="ECO:0000256" key="10">
    <source>
        <dbReference type="ARBA" id="ARBA00034078"/>
    </source>
</evidence>
<keyword evidence="5 12" id="KW-0479">Metal-binding</keyword>
<dbReference type="GO" id="GO:0016491">
    <property type="term" value="F:oxidoreductase activity"/>
    <property type="evidence" value="ECO:0007669"/>
    <property type="project" value="InterPro"/>
</dbReference>
<evidence type="ECO:0000256" key="12">
    <source>
        <dbReference type="PIRSR" id="PIRSR006816-2"/>
    </source>
</evidence>
<comment type="cofactor">
    <cofactor evidence="10">
        <name>[2Fe-2S] cluster</name>
        <dbReference type="ChEBI" id="CHEBI:190135"/>
    </cofactor>
</comment>
<organism evidence="14 15">
    <name type="scientific">Sulfurihydrogenibium azorense (strain DSM 15241 / OCM 825 / Az-Fu1)</name>
    <dbReference type="NCBI Taxonomy" id="204536"/>
    <lineage>
        <taxon>Bacteria</taxon>
        <taxon>Pseudomonadati</taxon>
        <taxon>Aquificota</taxon>
        <taxon>Aquificia</taxon>
        <taxon>Aquificales</taxon>
        <taxon>Hydrogenothermaceae</taxon>
        <taxon>Sulfurihydrogenibium</taxon>
    </lineage>
</organism>
<dbReference type="KEGG" id="saf:SULAZ_0324"/>
<feature type="binding site" evidence="12">
    <location>
        <position position="245"/>
    </location>
    <ligand>
        <name>[2Fe-2S] cluster</name>
        <dbReference type="ChEBI" id="CHEBI:190135"/>
    </ligand>
</feature>
<dbReference type="GO" id="GO:0051537">
    <property type="term" value="F:2 iron, 2 sulfur cluster binding"/>
    <property type="evidence" value="ECO:0007669"/>
    <property type="project" value="UniProtKB-KW"/>
</dbReference>
<evidence type="ECO:0000256" key="1">
    <source>
        <dbReference type="ARBA" id="ARBA00006422"/>
    </source>
</evidence>
<protein>
    <submittedName>
        <fullName evidence="14">Dihydroorotate dehydrogenase electron transfer subunit</fullName>
    </submittedName>
</protein>
<feature type="binding site" evidence="11">
    <location>
        <begin position="77"/>
        <end position="78"/>
    </location>
    <ligand>
        <name>FAD</name>
        <dbReference type="ChEBI" id="CHEBI:57692"/>
    </ligand>
</feature>
<dbReference type="SUPFAM" id="SSF52343">
    <property type="entry name" value="Ferredoxin reductase-like, C-terminal NADP-linked domain"/>
    <property type="match status" value="1"/>
</dbReference>
<evidence type="ECO:0000256" key="8">
    <source>
        <dbReference type="ARBA" id="ARBA00023004"/>
    </source>
</evidence>
<proteinExistence type="inferred from homology"/>
<dbReference type="HOGENOM" id="CLU_003827_1_2_0"/>
<dbReference type="InterPro" id="IPR050353">
    <property type="entry name" value="PyrK_electron_transfer"/>
</dbReference>
<dbReference type="InterPro" id="IPR019480">
    <property type="entry name" value="Dihydroorotate_DH_Fe-S-bd"/>
</dbReference>
<evidence type="ECO:0000256" key="5">
    <source>
        <dbReference type="ARBA" id="ARBA00022723"/>
    </source>
</evidence>